<dbReference type="Gene3D" id="3.30.2400.10">
    <property type="entry name" value="Major capsid protein gp5"/>
    <property type="match status" value="1"/>
</dbReference>
<evidence type="ECO:0000313" key="3">
    <source>
        <dbReference type="EMBL" id="TCS77639.1"/>
    </source>
</evidence>
<dbReference type="EMBL" id="SMAA01000014">
    <property type="protein sequence ID" value="TCS77639.1"/>
    <property type="molecule type" value="Genomic_DNA"/>
</dbReference>
<feature type="domain" description="Phage capsid-like C-terminal" evidence="2">
    <location>
        <begin position="119"/>
        <end position="386"/>
    </location>
</feature>
<dbReference type="InterPro" id="IPR054612">
    <property type="entry name" value="Phage_capsid-like_C"/>
</dbReference>
<dbReference type="RefSeq" id="WP_132550670.1">
    <property type="nucleotide sequence ID" value="NZ_SMAA01000014.1"/>
</dbReference>
<dbReference type="InterPro" id="IPR024455">
    <property type="entry name" value="Phage_capsid"/>
</dbReference>
<protein>
    <submittedName>
        <fullName evidence="3">HK97 family phage major capsid protein</fullName>
    </submittedName>
</protein>
<reference evidence="3 4" key="1">
    <citation type="submission" date="2019-03" db="EMBL/GenBank/DDBJ databases">
        <title>Genomic Encyclopedia of Type Strains, Phase IV (KMG-IV): sequencing the most valuable type-strain genomes for metagenomic binning, comparative biology and taxonomic classification.</title>
        <authorList>
            <person name="Goeker M."/>
        </authorList>
    </citation>
    <scope>NUCLEOTIDE SEQUENCE [LARGE SCALE GENOMIC DNA]</scope>
    <source>
        <strain evidence="3 4">DSM 20467</strain>
    </source>
</reference>
<name>A0A4R3K4E1_9FIRM</name>
<evidence type="ECO:0000313" key="4">
    <source>
        <dbReference type="Proteomes" id="UP000295188"/>
    </source>
</evidence>
<keyword evidence="4" id="KW-1185">Reference proteome</keyword>
<comment type="caution">
    <text evidence="3">The sequence shown here is derived from an EMBL/GenBank/DDBJ whole genome shotgun (WGS) entry which is preliminary data.</text>
</comment>
<evidence type="ECO:0000259" key="2">
    <source>
        <dbReference type="Pfam" id="PF05065"/>
    </source>
</evidence>
<evidence type="ECO:0000256" key="1">
    <source>
        <dbReference type="ARBA" id="ARBA00004328"/>
    </source>
</evidence>
<dbReference type="SUPFAM" id="SSF56563">
    <property type="entry name" value="Major capsid protein gp5"/>
    <property type="match status" value="1"/>
</dbReference>
<comment type="subcellular location">
    <subcellularLocation>
        <location evidence="1">Virion</location>
    </subcellularLocation>
</comment>
<proteinExistence type="predicted"/>
<dbReference type="Pfam" id="PF05065">
    <property type="entry name" value="Phage_capsid"/>
    <property type="match status" value="1"/>
</dbReference>
<organism evidence="3 4">
    <name type="scientific">Pectinatus cerevisiiphilus</name>
    <dbReference type="NCBI Taxonomy" id="86956"/>
    <lineage>
        <taxon>Bacteria</taxon>
        <taxon>Bacillati</taxon>
        <taxon>Bacillota</taxon>
        <taxon>Negativicutes</taxon>
        <taxon>Selenomonadales</taxon>
        <taxon>Selenomonadaceae</taxon>
        <taxon>Pectinatus</taxon>
    </lineage>
</organism>
<dbReference type="OrthoDB" id="9786516at2"/>
<dbReference type="Proteomes" id="UP000295188">
    <property type="component" value="Unassembled WGS sequence"/>
</dbReference>
<sequence>MDKILAMREKRAKAWEDTKYFLDTHTDADGKLSAEDAVAYDKMEAEVVELGKDIERLERQAVLDAKLSQATTAPITNQPGEKAKTGRASDVYKEAMLKALRTNFRQVENVLQEGIDAQGGYLVPEEYDRRLIDVLIEENIMRSLATHITTSGEHKINIAATKPAASWIEEGGALSFGEATFDQIIMDAHKLHVAIKVTEELLYDNAFNLESYIIDQFGKAIGNAEEDAFLNGDGKSKPLGLFPSATVGVTTSTVSVTADDIINLIYALKRPYRKSASFITNDQTLAVIRKLKDNNGAYLWQPSYQAGEPDRILGYAIHTSAYVPTIAVGQAVMSFGDYSYYNIGDRGSRSLQELKELFAGNGMIGYVMKERVDGKLILPEAVQLLKMKGTASA</sequence>
<dbReference type="NCBIfam" id="TIGR01554">
    <property type="entry name" value="major_cap_HK97"/>
    <property type="match status" value="1"/>
</dbReference>
<accession>A0A4R3K4E1</accession>
<gene>
    <name evidence="3" type="ORF">EDC37_11440</name>
</gene>
<dbReference type="AlphaFoldDB" id="A0A4R3K4E1"/>